<accession>A0ABR7Y432</accession>
<proteinExistence type="predicted"/>
<protein>
    <recommendedName>
        <fullName evidence="3">IPT/TIG domain-containing protein</fullName>
    </recommendedName>
</protein>
<comment type="caution">
    <text evidence="1">The sequence shown here is derived from an EMBL/GenBank/DDBJ whole genome shotgun (WGS) entry which is preliminary data.</text>
</comment>
<dbReference type="SUPFAM" id="SSF81296">
    <property type="entry name" value="E set domains"/>
    <property type="match status" value="1"/>
</dbReference>
<reference evidence="1 2" key="1">
    <citation type="submission" date="2020-08" db="EMBL/GenBank/DDBJ databases">
        <title>Sphingobacterium sp. DN00404 isolated from aquaculture water.</title>
        <authorList>
            <person name="Zhang M."/>
        </authorList>
    </citation>
    <scope>NUCLEOTIDE SEQUENCE [LARGE SCALE GENOMIC DNA]</scope>
    <source>
        <strain evidence="1 2">KCTC 32294</strain>
    </source>
</reference>
<keyword evidence="2" id="KW-1185">Reference proteome</keyword>
<gene>
    <name evidence="1" type="ORF">H8B17_10790</name>
</gene>
<name>A0ABR7Y432_9SPHI</name>
<dbReference type="EMBL" id="JACNYK010000002">
    <property type="protein sequence ID" value="MBD1426069.1"/>
    <property type="molecule type" value="Genomic_DNA"/>
</dbReference>
<dbReference type="RefSeq" id="WP_190309171.1">
    <property type="nucleotide sequence ID" value="NZ_JACNYK010000002.1"/>
</dbReference>
<dbReference type="Proteomes" id="UP000606494">
    <property type="component" value="Unassembled WGS sequence"/>
</dbReference>
<evidence type="ECO:0000313" key="1">
    <source>
        <dbReference type="EMBL" id="MBD1426069.1"/>
    </source>
</evidence>
<sequence length="557" mass="63323">MKNILLTVPFLLLLICCKKVEEVHIAHQPLLLETTPISDVTTNAVTLNGKINQRNHEKIIDVGFLLYEISERPTTPKEISVGSETFEAGSIAYTYTSEIPFQPMASYAYLFYVRTESGFYKGESVHFQIDDFRVETLEKQKATLGSTIHIQGDFTSLEDGFKVFTDQTNLAFTLSEDKHTLYLKLPEQGYIHGNVVEIALQWQSKNWTYPYTRSLGSVEIVATLDPLDKIAYGLSDPIRLTGKGLPTYAYQNFYLLVDGEAVPYSNPFYIRNVDILRGSSFRLGYYNGVDSIYFDDPITLIPPTADLAKFNARQVHPGDVLTVNGLDRYRYFNNKIEGLALGQYPVQIAYQNYDVLYISVGDTPEGVYPLIVKSPYYTYTSTEKIEVKKFYWEKANINKVYYDDVVTLRGSFIASRSYRVQFTGSSQHSFYFPAKNGELQMKVPFLPSGHYTFKVDYYDDFNSHHVIGTEQDMEILHPIMEDFSPRYGYPGDLITVKGKGLAQANHLLVDGKWVYTMHLDNGDIQFMVPGFLPAGKVAISAEFSNFKITADQLLEIK</sequence>
<evidence type="ECO:0000313" key="2">
    <source>
        <dbReference type="Proteomes" id="UP000606494"/>
    </source>
</evidence>
<evidence type="ECO:0008006" key="3">
    <source>
        <dbReference type="Google" id="ProtNLM"/>
    </source>
</evidence>
<dbReference type="InterPro" id="IPR014756">
    <property type="entry name" value="Ig_E-set"/>
</dbReference>
<organism evidence="1 2">
    <name type="scientific">Sphingobacterium arenae</name>
    <dbReference type="NCBI Taxonomy" id="1280598"/>
    <lineage>
        <taxon>Bacteria</taxon>
        <taxon>Pseudomonadati</taxon>
        <taxon>Bacteroidota</taxon>
        <taxon>Sphingobacteriia</taxon>
        <taxon>Sphingobacteriales</taxon>
        <taxon>Sphingobacteriaceae</taxon>
        <taxon>Sphingobacterium</taxon>
    </lineage>
</organism>